<sequence>MKKILLVASLLALPVYAQNVATVNGVNITNQEFEEVTKAIFKDAQITAEQKKGILEDLVTREVLIQEAKKQKIDQDPQVAKQIEFSREQILTTALLSKYIEKNPVKEEEIKKLYDSQIKALGDVKQYNVRHILVKDEDRAKELYQQLVDKKIDFAETAKKESIDQGTASGGGVLGWHPSSNFVPQFAKAVEEAKIGVLTEPVKSDFGYHLILVDDIRPTPLPSFEASKREIVNALSLEKVNKYTEELKKKAKIKTNLK</sequence>
<proteinExistence type="inferred from homology"/>
<evidence type="ECO:0000256" key="7">
    <source>
        <dbReference type="PROSITE-ProRule" id="PRU00278"/>
    </source>
</evidence>
<organism evidence="10 11">
    <name type="scientific">Taylorella equigenitalis (strain MCE9)</name>
    <dbReference type="NCBI Taxonomy" id="937774"/>
    <lineage>
        <taxon>Bacteria</taxon>
        <taxon>Pseudomonadati</taxon>
        <taxon>Pseudomonadota</taxon>
        <taxon>Betaproteobacteria</taxon>
        <taxon>Burkholderiales</taxon>
        <taxon>Alcaligenaceae</taxon>
        <taxon>Taylorella</taxon>
    </lineage>
</organism>
<dbReference type="Proteomes" id="UP000007472">
    <property type="component" value="Chromosome"/>
</dbReference>
<keyword evidence="6 7" id="KW-0413">Isomerase</keyword>
<dbReference type="EC" id="5.2.1.8" evidence="3"/>
<feature type="signal peptide" evidence="8">
    <location>
        <begin position="1"/>
        <end position="17"/>
    </location>
</feature>
<gene>
    <name evidence="10" type="ordered locus">TEQUI_1072</name>
</gene>
<evidence type="ECO:0000313" key="11">
    <source>
        <dbReference type="Proteomes" id="UP000007472"/>
    </source>
</evidence>
<comment type="catalytic activity">
    <reaction evidence="1">
        <text>[protein]-peptidylproline (omega=180) = [protein]-peptidylproline (omega=0)</text>
        <dbReference type="Rhea" id="RHEA:16237"/>
        <dbReference type="Rhea" id="RHEA-COMP:10747"/>
        <dbReference type="Rhea" id="RHEA-COMP:10748"/>
        <dbReference type="ChEBI" id="CHEBI:83833"/>
        <dbReference type="ChEBI" id="CHEBI:83834"/>
        <dbReference type="EC" id="5.2.1.8"/>
    </reaction>
</comment>
<name>A0A654KJD1_TAYEM</name>
<feature type="chain" id="PRO_5024818248" description="peptidylprolyl isomerase" evidence="8">
    <location>
        <begin position="18"/>
        <end position="258"/>
    </location>
</feature>
<dbReference type="PROSITE" id="PS50198">
    <property type="entry name" value="PPIC_PPIASE_2"/>
    <property type="match status" value="1"/>
</dbReference>
<evidence type="ECO:0000259" key="9">
    <source>
        <dbReference type="PROSITE" id="PS50198"/>
    </source>
</evidence>
<dbReference type="Gene3D" id="1.10.8.1040">
    <property type="match status" value="1"/>
</dbReference>
<reference evidence="10 11" key="1">
    <citation type="journal article" date="2011" name="J. Bacteriol.">
        <title>Genome sequence of Taylorella equigenitalis MCE9, the causative agent of contagious equine metritis.</title>
        <authorList>
            <person name="Hebert L."/>
            <person name="Moumen B."/>
            <person name="Duquesne F."/>
            <person name="Breuil M.F."/>
            <person name="Laugier C."/>
            <person name="Batto J.M."/>
            <person name="Renault P."/>
            <person name="Petry S."/>
        </authorList>
    </citation>
    <scope>NUCLEOTIDE SEQUENCE [LARGE SCALE GENOMIC DNA]</scope>
    <source>
        <strain evidence="10 11">MCE9</strain>
    </source>
</reference>
<dbReference type="Gene3D" id="3.10.50.40">
    <property type="match status" value="1"/>
</dbReference>
<dbReference type="SUPFAM" id="SSF54534">
    <property type="entry name" value="FKBP-like"/>
    <property type="match status" value="1"/>
</dbReference>
<keyword evidence="5 7" id="KW-0697">Rotamase</keyword>
<dbReference type="InterPro" id="IPR046357">
    <property type="entry name" value="PPIase_dom_sf"/>
</dbReference>
<evidence type="ECO:0000256" key="4">
    <source>
        <dbReference type="ARBA" id="ARBA00022729"/>
    </source>
</evidence>
<accession>A0A654KJD1</accession>
<evidence type="ECO:0000256" key="1">
    <source>
        <dbReference type="ARBA" id="ARBA00000971"/>
    </source>
</evidence>
<dbReference type="PANTHER" id="PTHR47245">
    <property type="entry name" value="PEPTIDYLPROLYL ISOMERASE"/>
    <property type="match status" value="1"/>
</dbReference>
<feature type="domain" description="PpiC" evidence="9">
    <location>
        <begin position="124"/>
        <end position="215"/>
    </location>
</feature>
<evidence type="ECO:0000256" key="2">
    <source>
        <dbReference type="ARBA" id="ARBA00007656"/>
    </source>
</evidence>
<protein>
    <recommendedName>
        <fullName evidence="3">peptidylprolyl isomerase</fullName>
        <ecNumber evidence="3">5.2.1.8</ecNumber>
    </recommendedName>
</protein>
<dbReference type="Pfam" id="PF00639">
    <property type="entry name" value="Rotamase"/>
    <property type="match status" value="1"/>
</dbReference>
<dbReference type="InterPro" id="IPR000297">
    <property type="entry name" value="PPIase_PpiC"/>
</dbReference>
<evidence type="ECO:0000256" key="8">
    <source>
        <dbReference type="SAM" id="SignalP"/>
    </source>
</evidence>
<evidence type="ECO:0000313" key="10">
    <source>
        <dbReference type="EMBL" id="ADU91996.1"/>
    </source>
</evidence>
<dbReference type="EMBL" id="CP002456">
    <property type="protein sequence ID" value="ADU91996.1"/>
    <property type="molecule type" value="Genomic_DNA"/>
</dbReference>
<dbReference type="InterPro" id="IPR027304">
    <property type="entry name" value="Trigger_fact/SurA_dom_sf"/>
</dbReference>
<evidence type="ECO:0000256" key="3">
    <source>
        <dbReference type="ARBA" id="ARBA00013194"/>
    </source>
</evidence>
<dbReference type="KEGG" id="teq:TEQUI_1072"/>
<dbReference type="InterPro" id="IPR050245">
    <property type="entry name" value="PrsA_foldase"/>
</dbReference>
<evidence type="ECO:0000256" key="5">
    <source>
        <dbReference type="ARBA" id="ARBA00023110"/>
    </source>
</evidence>
<dbReference type="PANTHER" id="PTHR47245:SF1">
    <property type="entry name" value="FOLDASE PROTEIN PRSA"/>
    <property type="match status" value="1"/>
</dbReference>
<dbReference type="SUPFAM" id="SSF109998">
    <property type="entry name" value="Triger factor/SurA peptide-binding domain-like"/>
    <property type="match status" value="1"/>
</dbReference>
<dbReference type="AlphaFoldDB" id="A0A654KJD1"/>
<comment type="similarity">
    <text evidence="2">Belongs to the PpiC/parvulin rotamase family.</text>
</comment>
<dbReference type="GO" id="GO:0003755">
    <property type="term" value="F:peptidyl-prolyl cis-trans isomerase activity"/>
    <property type="evidence" value="ECO:0007669"/>
    <property type="project" value="UniProtKB-KW"/>
</dbReference>
<evidence type="ECO:0000256" key="6">
    <source>
        <dbReference type="ARBA" id="ARBA00023235"/>
    </source>
</evidence>
<keyword evidence="4 8" id="KW-0732">Signal</keyword>